<name>A1BJ76_CHLPD</name>
<protein>
    <submittedName>
        <fullName evidence="2">MtN3 and saliva related transmembrane protein</fullName>
    </submittedName>
</protein>
<keyword evidence="1 2" id="KW-0812">Transmembrane</keyword>
<dbReference type="Pfam" id="PF03083">
    <property type="entry name" value="MtN3_slv"/>
    <property type="match status" value="1"/>
</dbReference>
<dbReference type="eggNOG" id="COG4095">
    <property type="taxonomic scope" value="Bacteria"/>
</dbReference>
<dbReference type="OrthoDB" id="122062at2"/>
<dbReference type="GO" id="GO:0016020">
    <property type="term" value="C:membrane"/>
    <property type="evidence" value="ECO:0007669"/>
    <property type="project" value="InterPro"/>
</dbReference>
<dbReference type="RefSeq" id="WP_011746235.1">
    <property type="nucleotide sequence ID" value="NC_008639.1"/>
</dbReference>
<dbReference type="Gene3D" id="1.20.1280.290">
    <property type="match status" value="1"/>
</dbReference>
<dbReference type="HOGENOM" id="CLU_135915_1_0_10"/>
<dbReference type="AlphaFoldDB" id="A1BJ76"/>
<evidence type="ECO:0000313" key="3">
    <source>
        <dbReference type="Proteomes" id="UP000008701"/>
    </source>
</evidence>
<feature type="transmembrane region" description="Helical" evidence="1">
    <location>
        <begin position="36"/>
        <end position="56"/>
    </location>
</feature>
<gene>
    <name evidence="2" type="ordered locus">Cpha266_2465</name>
</gene>
<sequence>MHNPDYLGFAAGILTTLAFLPQAVRMLKTKRTRDISLLWAIAMNAGTMLWLTYGIIKNDLPMITANSISLVLLMVILISRLRYR</sequence>
<keyword evidence="3" id="KW-1185">Reference proteome</keyword>
<dbReference type="STRING" id="290317.Cpha266_2465"/>
<organism evidence="2 3">
    <name type="scientific">Chlorobium phaeobacteroides (strain DSM 266 / SMG 266 / 2430)</name>
    <dbReference type="NCBI Taxonomy" id="290317"/>
    <lineage>
        <taxon>Bacteria</taxon>
        <taxon>Pseudomonadati</taxon>
        <taxon>Chlorobiota</taxon>
        <taxon>Chlorobiia</taxon>
        <taxon>Chlorobiales</taxon>
        <taxon>Chlorobiaceae</taxon>
        <taxon>Chlorobium/Pelodictyon group</taxon>
        <taxon>Chlorobium</taxon>
    </lineage>
</organism>
<dbReference type="Proteomes" id="UP000008701">
    <property type="component" value="Chromosome"/>
</dbReference>
<dbReference type="NCBIfam" id="NF037968">
    <property type="entry name" value="SemiSWEET_2"/>
    <property type="match status" value="1"/>
</dbReference>
<feature type="transmembrane region" description="Helical" evidence="1">
    <location>
        <begin position="6"/>
        <end position="24"/>
    </location>
</feature>
<reference evidence="2 3" key="1">
    <citation type="submission" date="2006-12" db="EMBL/GenBank/DDBJ databases">
        <title>Complete sequence of Chlorobium phaeobacteroides DSM 266.</title>
        <authorList>
            <consortium name="US DOE Joint Genome Institute"/>
            <person name="Copeland A."/>
            <person name="Lucas S."/>
            <person name="Lapidus A."/>
            <person name="Barry K."/>
            <person name="Detter J.C."/>
            <person name="Glavina del Rio T."/>
            <person name="Hammon N."/>
            <person name="Israni S."/>
            <person name="Pitluck S."/>
            <person name="Goltsman E."/>
            <person name="Schmutz J."/>
            <person name="Larimer F."/>
            <person name="Land M."/>
            <person name="Hauser L."/>
            <person name="Mikhailova N."/>
            <person name="Li T."/>
            <person name="Overmann J."/>
            <person name="Bryant D.A."/>
            <person name="Richardson P."/>
        </authorList>
    </citation>
    <scope>NUCLEOTIDE SEQUENCE [LARGE SCALE GENOMIC DNA]</scope>
    <source>
        <strain evidence="2 3">DSM 266</strain>
    </source>
</reference>
<keyword evidence="1" id="KW-1133">Transmembrane helix</keyword>
<dbReference type="EMBL" id="CP000492">
    <property type="protein sequence ID" value="ABL66453.1"/>
    <property type="molecule type" value="Genomic_DNA"/>
</dbReference>
<dbReference type="InterPro" id="IPR047662">
    <property type="entry name" value="SemiSWEET"/>
</dbReference>
<evidence type="ECO:0000313" key="2">
    <source>
        <dbReference type="EMBL" id="ABL66453.1"/>
    </source>
</evidence>
<feature type="transmembrane region" description="Helical" evidence="1">
    <location>
        <begin position="62"/>
        <end position="81"/>
    </location>
</feature>
<proteinExistence type="predicted"/>
<accession>A1BJ76</accession>
<keyword evidence="1" id="KW-0472">Membrane</keyword>
<dbReference type="InterPro" id="IPR004316">
    <property type="entry name" value="SWEET_rpt"/>
</dbReference>
<dbReference type="KEGG" id="cph:Cpha266_2465"/>
<evidence type="ECO:0000256" key="1">
    <source>
        <dbReference type="SAM" id="Phobius"/>
    </source>
</evidence>
<dbReference type="GO" id="GO:0051119">
    <property type="term" value="F:sugar transmembrane transporter activity"/>
    <property type="evidence" value="ECO:0007669"/>
    <property type="project" value="InterPro"/>
</dbReference>